<dbReference type="FunFam" id="3.30.300.30:FF:000008">
    <property type="entry name" value="2,3-dihydroxybenzoate-AMP ligase"/>
    <property type="match status" value="1"/>
</dbReference>
<feature type="compositionally biased region" description="Basic and acidic residues" evidence="3">
    <location>
        <begin position="1076"/>
        <end position="1090"/>
    </location>
</feature>
<dbReference type="Proteomes" id="UP000624244">
    <property type="component" value="Unassembled WGS sequence"/>
</dbReference>
<dbReference type="Gene3D" id="3.40.50.12780">
    <property type="entry name" value="N-terminal domain of ligase-like"/>
    <property type="match status" value="1"/>
</dbReference>
<feature type="compositionally biased region" description="Polar residues" evidence="3">
    <location>
        <begin position="669"/>
        <end position="687"/>
    </location>
</feature>
<dbReference type="FunFam" id="1.10.472.80:FF:000021">
    <property type="entry name" value="GTPase activating protein (Gyp2)"/>
    <property type="match status" value="1"/>
</dbReference>
<dbReference type="SMART" id="SM00164">
    <property type="entry name" value="TBC"/>
    <property type="match status" value="1"/>
</dbReference>
<dbReference type="PANTHER" id="PTHR43201:SF30">
    <property type="entry name" value="AMP-DEPENDENT SYNTHETASE_LIGASE DOMAIN-CONTAINING PROTEIN"/>
    <property type="match status" value="1"/>
</dbReference>
<sequence>MFNISNLVQKAQQYIEPTLNTIAAPASTDRRPSKATLFRYQFRLPDSQNPLQEITAELTLQPHHSTRGNGDVTSDKDRGQGNHYVGKLHLSEQYLCFSTQGSSFINTASLSSSSSFTGQTHGAGPAGNGFTLPLCGIRRVERLHSQSYMFALAITTWNGTPDSKSQAPAGQKLTIQLAGSRQACERFCDGLKKGLREGVKEVENLRKVVAQCYSEYLLTDDEGKKPGADGKPGREHPDTGLGMIFRYPGNARKLRDATKIRLWHNGRSATLIRQPTFHKLIRVGLPNRLRGEMWELTSGAFFLRLQNPNLYTETLQKYSGRESLAIDEIEKDLNRSLPEYPGFQSEEGIGRLRRVLTAYSWTNEEVGYCQAMNIVVAALLIYMSESQAFFLLSVLCDRLLPGYYSQTMYGTLLDQKVFESLVEKTMPILWDHLVKSDVQLSVVSLPWFLSLYINSMPLIFAFRVLDVFFLEGPKVLFQIGLAILRINGEELLDATDDGSFISVLKSYFSRLDESAHPKSENPKLRAVTRFQELMVVAFKEFAGITQNTISEQRAKHKDAVLENIESFAKRTSIRNLGPDSKKLSLNDLGFLYDKFYAVLYERQQRAEIMQQEAERKAKASRMKATEVVTGISGSAEKGRVALGPSPTQMDYDAFREFLAGIAKWAITDSPTSPPESSGNQNAHSYFGNSMRKRPPMSPWGSGPEPADHEFMRRLFRRWDVDMTDSLSLQNVVTGFANVKGTKDIMSNISYFFELYDDDGDGKVDREGILRISEALLFLSRRGIHDPSPAASSLDVSSGSSSERAGRDEQFLSSVSAFIRNCFEYADPDHPSNQAGRDMDQIKDDVDNFAIGDSDEDDLIDFGSEPGTPKAKSAKLEKSENNPLSPTPSNRTMDSDLEGRSEKAKSANLALDPNKPLHITLPTFRMVILADEALLNFFEVGFSSSFRLADETLPSASSFHNLTTFANAGKQGGAAGLGGVVGGAGVGVVPPGKGLRGMLDNIVNDGMRVATEVRRRYDEAQKELDKEARHGKDDEEEEEDVDVKDLDLLEGAETAGVGASKGEVPPDLLSPTGAGEEAMKPRDRTGSDASKKMLRKLVVRATRCPKPVRIAQRGLLTQAYSIGPTEPPLLEQTVPQHFAGVVRQYGDRDAVISHHQRIRLTYDALDRDSNRLARGLQNLGVKKGDRVAASLGNNIEFATITYALFKLGAILVPLNPSFNAPQVLNAINHLDASHLIIGAETNLPRKDPRPNISLLTHLIPNLAGSKLESELVPSLKKVVVVDNAQGRINLDEYKCLGRFQDVIEDGGQGSALQDQGLDPHDIVNIQFTSGTTSMPKAACLTHMNILNNGNSIGDRMLLTESDIVCCPPPLFHCFGCILGYMATATHGSAIVFPTEAFNALATLEAVREHKCTALYGVPTMFVAELELLANGAVPYEGFQYLRTGIAAGSSIPAELMRKLHKILNLTELTICYGMTETSPVSAMTTTDDPIEKRINTVGRLLPHVRAKVVNASDWSKTLDVGQRGELAVSGYLLMKGYWGDTARTEEVLQPDEDGVMWMHTGDEASMDEEGYIKITGRIKDLIIKGGENIHPLEVENCLFAHPAVSEVSVIGLPDERYGEVVAAFIVRHAGEDGKVTADEVRTWVREKLSHHLVPKYVFWVDNYPKTASGKIQKFKLKEQGIALLQEGQGLK</sequence>
<protein>
    <recommendedName>
        <fullName evidence="4">Rab-GAP TBC domain-containing protein</fullName>
    </recommendedName>
</protein>
<feature type="compositionally biased region" description="Basic and acidic residues" evidence="3">
    <location>
        <begin position="892"/>
        <end position="904"/>
    </location>
</feature>
<gene>
    <name evidence="5" type="ORF">GGP41_008129</name>
</gene>
<dbReference type="InterPro" id="IPR000873">
    <property type="entry name" value="AMP-dep_synth/lig_dom"/>
</dbReference>
<feature type="compositionally biased region" description="Polar residues" evidence="3">
    <location>
        <begin position="880"/>
        <end position="891"/>
    </location>
</feature>
<dbReference type="SUPFAM" id="SSF47923">
    <property type="entry name" value="Ypt/Rab-GAP domain of gyp1p"/>
    <property type="match status" value="2"/>
</dbReference>
<dbReference type="SUPFAM" id="SSF47473">
    <property type="entry name" value="EF-hand"/>
    <property type="match status" value="1"/>
</dbReference>
<dbReference type="Gene3D" id="1.10.472.80">
    <property type="entry name" value="Ypt/Rab-GAP domain of gyp1p, domain 3"/>
    <property type="match status" value="1"/>
</dbReference>
<evidence type="ECO:0000313" key="5">
    <source>
        <dbReference type="EMBL" id="KAF5852742.1"/>
    </source>
</evidence>
<name>A0A8H5ZNL6_COCSA</name>
<proteinExistence type="inferred from homology"/>
<dbReference type="Pfam" id="PF13193">
    <property type="entry name" value="AMP-binding_C"/>
    <property type="match status" value="1"/>
</dbReference>
<evidence type="ECO:0000259" key="4">
    <source>
        <dbReference type="PROSITE" id="PS50086"/>
    </source>
</evidence>
<feature type="compositionally biased region" description="Low complexity" evidence="3">
    <location>
        <begin position="787"/>
        <end position="801"/>
    </location>
</feature>
<dbReference type="EMBL" id="WNKQ01000003">
    <property type="protein sequence ID" value="KAF5852742.1"/>
    <property type="molecule type" value="Genomic_DNA"/>
</dbReference>
<comment type="similarity">
    <text evidence="1">Belongs to the ATP-dependent AMP-binding enzyme family.</text>
</comment>
<feature type="region of interest" description="Disordered" evidence="3">
    <location>
        <begin position="1020"/>
        <end position="1090"/>
    </location>
</feature>
<feature type="region of interest" description="Disordered" evidence="3">
    <location>
        <begin position="856"/>
        <end position="904"/>
    </location>
</feature>
<dbReference type="CDD" id="cd05917">
    <property type="entry name" value="FACL_like_2"/>
    <property type="match status" value="1"/>
</dbReference>
<dbReference type="InterPro" id="IPR045851">
    <property type="entry name" value="AMP-bd_C_sf"/>
</dbReference>
<accession>A0A8H5ZNL6</accession>
<evidence type="ECO:0000256" key="1">
    <source>
        <dbReference type="ARBA" id="ARBA00006432"/>
    </source>
</evidence>
<feature type="domain" description="Rab-GAP TBC" evidence="4">
    <location>
        <begin position="284"/>
        <end position="472"/>
    </location>
</feature>
<comment type="caution">
    <text evidence="5">The sequence shown here is derived from an EMBL/GenBank/DDBJ whole genome shotgun (WGS) entry which is preliminary data.</text>
</comment>
<dbReference type="Pfam" id="PF00501">
    <property type="entry name" value="AMP-binding"/>
    <property type="match status" value="1"/>
</dbReference>
<dbReference type="InterPro" id="IPR025110">
    <property type="entry name" value="AMP-bd_C"/>
</dbReference>
<dbReference type="Gene3D" id="3.30.300.30">
    <property type="match status" value="1"/>
</dbReference>
<reference evidence="5" key="1">
    <citation type="submission" date="2019-11" db="EMBL/GenBank/DDBJ databases">
        <title>Bipolaris sorokiniana Genome sequencing.</title>
        <authorList>
            <person name="Wang H."/>
        </authorList>
    </citation>
    <scope>NUCLEOTIDE SEQUENCE</scope>
</reference>
<dbReference type="GO" id="GO:0006631">
    <property type="term" value="P:fatty acid metabolic process"/>
    <property type="evidence" value="ECO:0007669"/>
    <property type="project" value="TreeGrafter"/>
</dbReference>
<evidence type="ECO:0000313" key="6">
    <source>
        <dbReference type="Proteomes" id="UP000624244"/>
    </source>
</evidence>
<feature type="compositionally biased region" description="Basic and acidic residues" evidence="3">
    <location>
        <begin position="1020"/>
        <end position="1032"/>
    </location>
</feature>
<dbReference type="InterPro" id="IPR000195">
    <property type="entry name" value="Rab-GAP-TBC_dom"/>
</dbReference>
<dbReference type="InterPro" id="IPR011992">
    <property type="entry name" value="EF-hand-dom_pair"/>
</dbReference>
<dbReference type="FunFam" id="1.10.8.270:FF:000015">
    <property type="entry name" value="GTPase activating protein (Gyp2)"/>
    <property type="match status" value="1"/>
</dbReference>
<feature type="region of interest" description="Disordered" evidence="3">
    <location>
        <begin position="787"/>
        <end position="807"/>
    </location>
</feature>
<dbReference type="PROSITE" id="PS00455">
    <property type="entry name" value="AMP_BINDING"/>
    <property type="match status" value="1"/>
</dbReference>
<dbReference type="SUPFAM" id="SSF56801">
    <property type="entry name" value="Acetyl-CoA synthetase-like"/>
    <property type="match status" value="1"/>
</dbReference>
<organism evidence="5 6">
    <name type="scientific">Cochliobolus sativus</name>
    <name type="common">Common root rot and spot blotch fungus</name>
    <name type="synonym">Bipolaris sorokiniana</name>
    <dbReference type="NCBI Taxonomy" id="45130"/>
    <lineage>
        <taxon>Eukaryota</taxon>
        <taxon>Fungi</taxon>
        <taxon>Dikarya</taxon>
        <taxon>Ascomycota</taxon>
        <taxon>Pezizomycotina</taxon>
        <taxon>Dothideomycetes</taxon>
        <taxon>Pleosporomycetidae</taxon>
        <taxon>Pleosporales</taxon>
        <taxon>Pleosporineae</taxon>
        <taxon>Pleosporaceae</taxon>
        <taxon>Bipolaris</taxon>
    </lineage>
</organism>
<dbReference type="Pfam" id="PF00566">
    <property type="entry name" value="RabGAP-TBC"/>
    <property type="match status" value="1"/>
</dbReference>
<evidence type="ECO:0000256" key="2">
    <source>
        <dbReference type="ARBA" id="ARBA00022598"/>
    </source>
</evidence>
<dbReference type="InterPro" id="IPR035969">
    <property type="entry name" value="Rab-GAP_TBC_sf"/>
</dbReference>
<dbReference type="InterPro" id="IPR042099">
    <property type="entry name" value="ANL_N_sf"/>
</dbReference>
<dbReference type="PANTHER" id="PTHR43201">
    <property type="entry name" value="ACYL-COA SYNTHETASE"/>
    <property type="match status" value="1"/>
</dbReference>
<dbReference type="Gene3D" id="1.10.8.270">
    <property type="entry name" value="putative rabgap domain of human tbc1 domain family member 14 like domains"/>
    <property type="match status" value="1"/>
</dbReference>
<dbReference type="Gene3D" id="1.10.238.10">
    <property type="entry name" value="EF-hand"/>
    <property type="match status" value="1"/>
</dbReference>
<dbReference type="InterPro" id="IPR020845">
    <property type="entry name" value="AMP-binding_CS"/>
</dbReference>
<evidence type="ECO:0000256" key="3">
    <source>
        <dbReference type="SAM" id="MobiDB-lite"/>
    </source>
</evidence>
<dbReference type="GO" id="GO:0031956">
    <property type="term" value="F:medium-chain fatty acid-CoA ligase activity"/>
    <property type="evidence" value="ECO:0007669"/>
    <property type="project" value="TreeGrafter"/>
</dbReference>
<dbReference type="PROSITE" id="PS50086">
    <property type="entry name" value="TBC_RABGAP"/>
    <property type="match status" value="1"/>
</dbReference>
<keyword evidence="2" id="KW-0436">Ligase</keyword>
<feature type="region of interest" description="Disordered" evidence="3">
    <location>
        <begin position="669"/>
        <end position="704"/>
    </location>
</feature>